<dbReference type="PANTHER" id="PTHR42939">
    <property type="entry name" value="ABC TRANSPORTER ATP-BINDING PROTEIN ALBC-RELATED"/>
    <property type="match status" value="1"/>
</dbReference>
<dbReference type="AlphaFoldDB" id="A0A6G6GKE4"/>
<feature type="domain" description="ABC transporter" evidence="4">
    <location>
        <begin position="4"/>
        <end position="218"/>
    </location>
</feature>
<dbReference type="InterPro" id="IPR027417">
    <property type="entry name" value="P-loop_NTPase"/>
</dbReference>
<sequence>MDRLHLHSVVKSFGNKKVLQGAALELTKGSVLGLFGRNGSGKSTLLQLLYGSLKADNISISIDDKKILPSEIIPKQLIGYCPQHSFLPKNLKVRDVIPLFHPSEEKQDMVFYDSHIATMTHKRVGNLSLGELKYFEVILLGHLPHPFLLLDEPFSMVEPLHKESLKHFLNAKQEEKGILITDHYYHDVLSISNENTVLKDGMLHKVATTADLQKFEYLTG</sequence>
<dbReference type="KEGG" id="mgel:G5B37_00855"/>
<dbReference type="Pfam" id="PF00005">
    <property type="entry name" value="ABC_tran"/>
    <property type="match status" value="1"/>
</dbReference>
<name>A0A6G6GKE4_9FLAO</name>
<dbReference type="InterPro" id="IPR003439">
    <property type="entry name" value="ABC_transporter-like_ATP-bd"/>
</dbReference>
<dbReference type="Gene3D" id="3.40.50.300">
    <property type="entry name" value="P-loop containing nucleotide triphosphate hydrolases"/>
    <property type="match status" value="1"/>
</dbReference>
<evidence type="ECO:0000256" key="3">
    <source>
        <dbReference type="ARBA" id="ARBA00022840"/>
    </source>
</evidence>
<evidence type="ECO:0000256" key="2">
    <source>
        <dbReference type="ARBA" id="ARBA00022741"/>
    </source>
</evidence>
<evidence type="ECO:0000313" key="6">
    <source>
        <dbReference type="Proteomes" id="UP000505306"/>
    </source>
</evidence>
<dbReference type="Proteomes" id="UP000505306">
    <property type="component" value="Chromosome"/>
</dbReference>
<keyword evidence="3 5" id="KW-0067">ATP-binding</keyword>
<protein>
    <submittedName>
        <fullName evidence="5">ATP-binding cassette domain-containing protein</fullName>
    </submittedName>
</protein>
<dbReference type="RefSeq" id="WP_164678159.1">
    <property type="nucleotide sequence ID" value="NZ_CP049057.1"/>
</dbReference>
<accession>A0A6G6GKE4</accession>
<organism evidence="5 6">
    <name type="scientific">Rasiella rasia</name>
    <dbReference type="NCBI Taxonomy" id="2744027"/>
    <lineage>
        <taxon>Bacteria</taxon>
        <taxon>Pseudomonadati</taxon>
        <taxon>Bacteroidota</taxon>
        <taxon>Flavobacteriia</taxon>
        <taxon>Flavobacteriales</taxon>
        <taxon>Flavobacteriaceae</taxon>
        <taxon>Rasiella</taxon>
    </lineage>
</organism>
<dbReference type="EMBL" id="CP049057">
    <property type="protein sequence ID" value="QIE58161.1"/>
    <property type="molecule type" value="Genomic_DNA"/>
</dbReference>
<keyword evidence="6" id="KW-1185">Reference proteome</keyword>
<dbReference type="InterPro" id="IPR051782">
    <property type="entry name" value="ABC_Transporter_VariousFunc"/>
</dbReference>
<evidence type="ECO:0000256" key="1">
    <source>
        <dbReference type="ARBA" id="ARBA00022448"/>
    </source>
</evidence>
<dbReference type="SMART" id="SM00382">
    <property type="entry name" value="AAA"/>
    <property type="match status" value="1"/>
</dbReference>
<dbReference type="GO" id="GO:0016887">
    <property type="term" value="F:ATP hydrolysis activity"/>
    <property type="evidence" value="ECO:0007669"/>
    <property type="project" value="InterPro"/>
</dbReference>
<dbReference type="GO" id="GO:0005524">
    <property type="term" value="F:ATP binding"/>
    <property type="evidence" value="ECO:0007669"/>
    <property type="project" value="UniProtKB-KW"/>
</dbReference>
<dbReference type="InterPro" id="IPR003593">
    <property type="entry name" value="AAA+_ATPase"/>
</dbReference>
<dbReference type="PROSITE" id="PS50893">
    <property type="entry name" value="ABC_TRANSPORTER_2"/>
    <property type="match status" value="1"/>
</dbReference>
<gene>
    <name evidence="5" type="ORF">G5B37_00855</name>
</gene>
<dbReference type="PANTHER" id="PTHR42939:SF1">
    <property type="entry name" value="ABC TRANSPORTER ATP-BINDING PROTEIN ALBC-RELATED"/>
    <property type="match status" value="1"/>
</dbReference>
<evidence type="ECO:0000313" key="5">
    <source>
        <dbReference type="EMBL" id="QIE58161.1"/>
    </source>
</evidence>
<proteinExistence type="predicted"/>
<evidence type="ECO:0000259" key="4">
    <source>
        <dbReference type="PROSITE" id="PS50893"/>
    </source>
</evidence>
<reference evidence="5 6" key="1">
    <citation type="submission" date="2020-02" db="EMBL/GenBank/DDBJ databases">
        <title>Complete genome sequence of Flavobacteriaceae bacterium.</title>
        <authorList>
            <person name="Kim S.-J."/>
            <person name="Kim Y.-S."/>
            <person name="Kim K.-H."/>
        </authorList>
    </citation>
    <scope>NUCLEOTIDE SEQUENCE [LARGE SCALE GENOMIC DNA]</scope>
    <source>
        <strain evidence="5 6">RR4-40</strain>
    </source>
</reference>
<dbReference type="SUPFAM" id="SSF52540">
    <property type="entry name" value="P-loop containing nucleoside triphosphate hydrolases"/>
    <property type="match status" value="1"/>
</dbReference>
<keyword evidence="1" id="KW-0813">Transport</keyword>
<keyword evidence="2" id="KW-0547">Nucleotide-binding</keyword>